<feature type="region of interest" description="Disordered" evidence="1">
    <location>
        <begin position="53"/>
        <end position="93"/>
    </location>
</feature>
<reference evidence="2 3" key="1">
    <citation type="submission" date="2020-02" db="EMBL/GenBank/DDBJ databases">
        <authorList>
            <person name="Ma Q."/>
            <person name="Huang Y."/>
            <person name="Song X."/>
            <person name="Pei D."/>
        </authorList>
    </citation>
    <scope>NUCLEOTIDE SEQUENCE [LARGE SCALE GENOMIC DNA]</scope>
    <source>
        <strain evidence="2">Sxm20200214</strain>
        <tissue evidence="2">Leaf</tissue>
    </source>
</reference>
<keyword evidence="3" id="KW-1185">Reference proteome</keyword>
<dbReference type="AlphaFoldDB" id="A0A8X7RZS2"/>
<feature type="compositionally biased region" description="Basic and acidic residues" evidence="1">
    <location>
        <begin position="110"/>
        <end position="123"/>
    </location>
</feature>
<dbReference type="OrthoDB" id="1162579at2759"/>
<evidence type="ECO:0000313" key="2">
    <source>
        <dbReference type="EMBL" id="KAG2297067.1"/>
    </source>
</evidence>
<evidence type="ECO:0000313" key="3">
    <source>
        <dbReference type="Proteomes" id="UP000886595"/>
    </source>
</evidence>
<sequence length="157" mass="16818">MTFLVMPLGKQPYKPPFHMDTNSILGMAALFIAKRGIINIYRGSPRNYNNNTLQSSRCFTSQGSDGAGESSASMNEARQEAMGTSTDTKAPNVSVSYAADTAKEGLKRATELAKETSENHTETEDAAAMVAGGEDEKEENVTVGEIETLKGKNQSSS</sequence>
<comment type="caution">
    <text evidence="2">The sequence shown here is derived from an EMBL/GenBank/DDBJ whole genome shotgun (WGS) entry which is preliminary data.</text>
</comment>
<protein>
    <submittedName>
        <fullName evidence="2">Uncharacterized protein</fullName>
    </submittedName>
</protein>
<evidence type="ECO:0000256" key="1">
    <source>
        <dbReference type="SAM" id="MobiDB-lite"/>
    </source>
</evidence>
<dbReference type="EMBL" id="JAAMPC010000009">
    <property type="protein sequence ID" value="KAG2297067.1"/>
    <property type="molecule type" value="Genomic_DNA"/>
</dbReference>
<gene>
    <name evidence="2" type="ORF">Bca52824_043736</name>
</gene>
<organism evidence="2 3">
    <name type="scientific">Brassica carinata</name>
    <name type="common">Ethiopian mustard</name>
    <name type="synonym">Abyssinian cabbage</name>
    <dbReference type="NCBI Taxonomy" id="52824"/>
    <lineage>
        <taxon>Eukaryota</taxon>
        <taxon>Viridiplantae</taxon>
        <taxon>Streptophyta</taxon>
        <taxon>Embryophyta</taxon>
        <taxon>Tracheophyta</taxon>
        <taxon>Spermatophyta</taxon>
        <taxon>Magnoliopsida</taxon>
        <taxon>eudicotyledons</taxon>
        <taxon>Gunneridae</taxon>
        <taxon>Pentapetalae</taxon>
        <taxon>rosids</taxon>
        <taxon>malvids</taxon>
        <taxon>Brassicales</taxon>
        <taxon>Brassicaceae</taxon>
        <taxon>Brassiceae</taxon>
        <taxon>Brassica</taxon>
    </lineage>
</organism>
<dbReference type="Proteomes" id="UP000886595">
    <property type="component" value="Unassembled WGS sequence"/>
</dbReference>
<accession>A0A8X7RZS2</accession>
<proteinExistence type="predicted"/>
<feature type="region of interest" description="Disordered" evidence="1">
    <location>
        <begin position="110"/>
        <end position="157"/>
    </location>
</feature>
<name>A0A8X7RZS2_BRACI</name>